<dbReference type="Proteomes" id="UP000680670">
    <property type="component" value="Unassembled WGS sequence"/>
</dbReference>
<comment type="caution">
    <text evidence="1">The sequence shown here is derived from an EMBL/GenBank/DDBJ whole genome shotgun (WGS) entry which is preliminary data.</text>
</comment>
<name>A0ABQ4KVW5_SIMTE</name>
<organism evidence="1 2">
    <name type="scientific">Siminovitchia terrae</name>
    <name type="common">Bacillus terrae</name>
    <dbReference type="NCBI Taxonomy" id="1914933"/>
    <lineage>
        <taxon>Bacteria</taxon>
        <taxon>Bacillati</taxon>
        <taxon>Bacillota</taxon>
        <taxon>Bacilli</taxon>
        <taxon>Bacillales</taxon>
        <taxon>Bacillaceae</taxon>
        <taxon>Siminovitchia</taxon>
    </lineage>
</organism>
<evidence type="ECO:0000313" key="1">
    <source>
        <dbReference type="EMBL" id="GIN96175.1"/>
    </source>
</evidence>
<proteinExistence type="predicted"/>
<sequence>MDYTEFFSHGISAMLSMTNANDCNIYYKKERMEKHNNSLNDKGDYMWKLIDGKLVQMTDESRVKFRTNISKTKLEQLKRLADEQNTHINYLLESGLENVLSSGIITFNKDSRPKDRIQYKTTYDKDLLEAVKKFAKSNKLFINDVIEYSIDFIDVEKIKNAGYKHRVE</sequence>
<protein>
    <recommendedName>
        <fullName evidence="3">rRNA methyltransferase</fullName>
    </recommendedName>
</protein>
<gene>
    <name evidence="1" type="ORF">J6TS1_20450</name>
</gene>
<evidence type="ECO:0008006" key="3">
    <source>
        <dbReference type="Google" id="ProtNLM"/>
    </source>
</evidence>
<accession>A0ABQ4KVW5</accession>
<dbReference type="RefSeq" id="WP_244862052.1">
    <property type="nucleotide sequence ID" value="NZ_BORJ01000004.1"/>
</dbReference>
<evidence type="ECO:0000313" key="2">
    <source>
        <dbReference type="Proteomes" id="UP000680670"/>
    </source>
</evidence>
<reference evidence="1 2" key="1">
    <citation type="submission" date="2021-03" db="EMBL/GenBank/DDBJ databases">
        <title>Antimicrobial resistance genes in bacteria isolated from Japanese honey, and their potential for conferring macrolide and lincosamide resistance in the American foulbrood pathogen Paenibacillus larvae.</title>
        <authorList>
            <person name="Okamoto M."/>
            <person name="Kumagai M."/>
            <person name="Kanamori H."/>
            <person name="Takamatsu D."/>
        </authorList>
    </citation>
    <scope>NUCLEOTIDE SEQUENCE [LARGE SCALE GENOMIC DNA]</scope>
    <source>
        <strain evidence="1 2">J6TS1</strain>
    </source>
</reference>
<keyword evidence="2" id="KW-1185">Reference proteome</keyword>
<dbReference type="EMBL" id="BORJ01000004">
    <property type="protein sequence ID" value="GIN96175.1"/>
    <property type="molecule type" value="Genomic_DNA"/>
</dbReference>